<accession>A0A6A4QYD1</accession>
<dbReference type="Proteomes" id="UP000447434">
    <property type="component" value="Chromosome 2"/>
</dbReference>
<evidence type="ECO:0000313" key="2">
    <source>
        <dbReference type="Proteomes" id="UP000447434"/>
    </source>
</evidence>
<organism evidence="1 2">
    <name type="scientific">Lupinus albus</name>
    <name type="common">White lupine</name>
    <name type="synonym">Lupinus termis</name>
    <dbReference type="NCBI Taxonomy" id="3870"/>
    <lineage>
        <taxon>Eukaryota</taxon>
        <taxon>Viridiplantae</taxon>
        <taxon>Streptophyta</taxon>
        <taxon>Embryophyta</taxon>
        <taxon>Tracheophyta</taxon>
        <taxon>Spermatophyta</taxon>
        <taxon>Magnoliopsida</taxon>
        <taxon>eudicotyledons</taxon>
        <taxon>Gunneridae</taxon>
        <taxon>Pentapetalae</taxon>
        <taxon>rosids</taxon>
        <taxon>fabids</taxon>
        <taxon>Fabales</taxon>
        <taxon>Fabaceae</taxon>
        <taxon>Papilionoideae</taxon>
        <taxon>50 kb inversion clade</taxon>
        <taxon>genistoids sensu lato</taxon>
        <taxon>core genistoids</taxon>
        <taxon>Genisteae</taxon>
        <taxon>Lupinus</taxon>
    </lineage>
</organism>
<protein>
    <submittedName>
        <fullName evidence="1">Uncharacterized protein</fullName>
    </submittedName>
</protein>
<evidence type="ECO:0000313" key="1">
    <source>
        <dbReference type="EMBL" id="KAE9618810.1"/>
    </source>
</evidence>
<gene>
    <name evidence="1" type="ORF">Lalb_Chr02g0146591</name>
</gene>
<keyword evidence="2" id="KW-1185">Reference proteome</keyword>
<proteinExistence type="predicted"/>
<name>A0A6A4QYD1_LUPAL</name>
<dbReference type="EMBL" id="WOCE01000002">
    <property type="protein sequence ID" value="KAE9618810.1"/>
    <property type="molecule type" value="Genomic_DNA"/>
</dbReference>
<comment type="caution">
    <text evidence="1">The sequence shown here is derived from an EMBL/GenBank/DDBJ whole genome shotgun (WGS) entry which is preliminary data.</text>
</comment>
<dbReference type="AlphaFoldDB" id="A0A6A4QYD1"/>
<reference evidence="2" key="1">
    <citation type="journal article" date="2020" name="Nat. Commun.">
        <title>Genome sequence of the cluster root forming white lupin.</title>
        <authorList>
            <person name="Hufnagel B."/>
            <person name="Marques A."/>
            <person name="Soriano A."/>
            <person name="Marques L."/>
            <person name="Divol F."/>
            <person name="Doumas P."/>
            <person name="Sallet E."/>
            <person name="Mancinotti D."/>
            <person name="Carrere S."/>
            <person name="Marande W."/>
            <person name="Arribat S."/>
            <person name="Keller J."/>
            <person name="Huneau C."/>
            <person name="Blein T."/>
            <person name="Aime D."/>
            <person name="Laguerre M."/>
            <person name="Taylor J."/>
            <person name="Schubert V."/>
            <person name="Nelson M."/>
            <person name="Geu-Flores F."/>
            <person name="Crespi M."/>
            <person name="Gallardo-Guerrero K."/>
            <person name="Delaux P.-M."/>
            <person name="Salse J."/>
            <person name="Berges H."/>
            <person name="Guyot R."/>
            <person name="Gouzy J."/>
            <person name="Peret B."/>
        </authorList>
    </citation>
    <scope>NUCLEOTIDE SEQUENCE [LARGE SCALE GENOMIC DNA]</scope>
    <source>
        <strain evidence="2">cv. Amiga</strain>
    </source>
</reference>
<sequence length="55" mass="6185">MHLSLSFTLNPFDMIKLSNFSCHCLGACLRPYNDLSNLQTLFSCPWITKPSGCSM</sequence>